<dbReference type="Gene3D" id="1.20.900.10">
    <property type="entry name" value="Dbl homology (DH) domain"/>
    <property type="match status" value="1"/>
</dbReference>
<sequence>MAASYQPAAGPSRPPYPQHFAAPPSAQPRTDHIDQGSAQRDDWTIQPSNYGPPPVTHDMPMPMPMPQAMPQPYIPVDRQRSVSEDSESIAKRNPLIDLVETEKVYGEQLTLVIRRVAAAWSRKDLPPAKLDAMFRCVEAVYRANRAFAVRLKDIGNNPQNPKALGDLLMRWIDDLEPSYGRYVTIYVTGFDSFPPVTRNTLLPQILDDVSGTCPPTPPLERWSLDAFFILPYTRLRYYRKLYARLLKSTTEGRSDHRLLQTANQRLESLLAELESRLEFDVAEDDSSVPPTPSVATSGPREQSWPNEKPRATSQTSSAHDSSVETQSVRVDSTPTSATSPASSITTQSPGRAPNITINTGPSSPIAPIQDLELRIDTERTIDLFNMQPRKCKLQMNPASLSYSRQLRSSHDVTVYFTPSSTGQQIVHRRAHIFILTDLFLITDRMEASEKAAKAQQVAREQPGRVGEGGPMPEMWLDYPPLAGKHLAVVEGQQSNVLAVTVMRKETFVFHAESEIERDTIMKNLTDTVEFASTARNPALVTG</sequence>
<evidence type="ECO:0000313" key="3">
    <source>
        <dbReference type="EMBL" id="RSH84593.1"/>
    </source>
</evidence>
<dbReference type="SMART" id="SM00325">
    <property type="entry name" value="RhoGEF"/>
    <property type="match status" value="1"/>
</dbReference>
<feature type="region of interest" description="Disordered" evidence="1">
    <location>
        <begin position="280"/>
        <end position="365"/>
    </location>
</feature>
<dbReference type="GO" id="GO:0005085">
    <property type="term" value="F:guanyl-nucleotide exchange factor activity"/>
    <property type="evidence" value="ECO:0007669"/>
    <property type="project" value="InterPro"/>
</dbReference>
<dbReference type="SUPFAM" id="SSF48065">
    <property type="entry name" value="DBL homology domain (DH-domain)"/>
    <property type="match status" value="1"/>
</dbReference>
<proteinExistence type="predicted"/>
<accession>A0A427Y0M3</accession>
<feature type="compositionally biased region" description="Low complexity" evidence="1">
    <location>
        <begin position="332"/>
        <end position="346"/>
    </location>
</feature>
<dbReference type="Proteomes" id="UP000279236">
    <property type="component" value="Unassembled WGS sequence"/>
</dbReference>
<dbReference type="InterPro" id="IPR000219">
    <property type="entry name" value="DH_dom"/>
</dbReference>
<gene>
    <name evidence="3" type="ORF">EHS24_006116</name>
</gene>
<reference evidence="3 4" key="1">
    <citation type="submission" date="2018-11" db="EMBL/GenBank/DDBJ databases">
        <title>Genome sequence of Apiotrichum porosum DSM 27194.</title>
        <authorList>
            <person name="Aliyu H."/>
            <person name="Gorte O."/>
            <person name="Ochsenreither K."/>
        </authorList>
    </citation>
    <scope>NUCLEOTIDE SEQUENCE [LARGE SCALE GENOMIC DNA]</scope>
    <source>
        <strain evidence="3 4">DSM 27194</strain>
    </source>
</reference>
<dbReference type="EMBL" id="RSCE01000003">
    <property type="protein sequence ID" value="RSH84593.1"/>
    <property type="molecule type" value="Genomic_DNA"/>
</dbReference>
<dbReference type="RefSeq" id="XP_028478041.1">
    <property type="nucleotide sequence ID" value="XM_028621589.1"/>
</dbReference>
<protein>
    <recommendedName>
        <fullName evidence="2">DH domain-containing protein</fullName>
    </recommendedName>
</protein>
<dbReference type="GO" id="GO:0031267">
    <property type="term" value="F:small GTPase binding"/>
    <property type="evidence" value="ECO:0007669"/>
    <property type="project" value="TreeGrafter"/>
</dbReference>
<dbReference type="InterPro" id="IPR035899">
    <property type="entry name" value="DBL_dom_sf"/>
</dbReference>
<dbReference type="PANTHER" id="PTHR45924">
    <property type="entry name" value="FI17866P1"/>
    <property type="match status" value="1"/>
</dbReference>
<feature type="compositionally biased region" description="Pro residues" evidence="1">
    <location>
        <begin position="50"/>
        <end position="60"/>
    </location>
</feature>
<comment type="caution">
    <text evidence="3">The sequence shown here is derived from an EMBL/GenBank/DDBJ whole genome shotgun (WGS) entry which is preliminary data.</text>
</comment>
<feature type="domain" description="DH" evidence="2">
    <location>
        <begin position="90"/>
        <end position="276"/>
    </location>
</feature>
<feature type="compositionally biased region" description="Polar residues" evidence="1">
    <location>
        <begin position="311"/>
        <end position="330"/>
    </location>
</feature>
<keyword evidence="4" id="KW-1185">Reference proteome</keyword>
<dbReference type="PANTHER" id="PTHR45924:SF2">
    <property type="entry name" value="FI17866P1"/>
    <property type="match status" value="1"/>
</dbReference>
<evidence type="ECO:0000256" key="1">
    <source>
        <dbReference type="SAM" id="MobiDB-lite"/>
    </source>
</evidence>
<dbReference type="AlphaFoldDB" id="A0A427Y0M3"/>
<dbReference type="PROSITE" id="PS50010">
    <property type="entry name" value="DH_2"/>
    <property type="match status" value="1"/>
</dbReference>
<dbReference type="STRING" id="105984.A0A427Y0M3"/>
<evidence type="ECO:0000259" key="2">
    <source>
        <dbReference type="PROSITE" id="PS50010"/>
    </source>
</evidence>
<dbReference type="OrthoDB" id="6244550at2759"/>
<evidence type="ECO:0000313" key="4">
    <source>
        <dbReference type="Proteomes" id="UP000279236"/>
    </source>
</evidence>
<feature type="region of interest" description="Disordered" evidence="1">
    <location>
        <begin position="1"/>
        <end position="60"/>
    </location>
</feature>
<dbReference type="GeneID" id="39590659"/>
<name>A0A427Y0M3_9TREE</name>
<dbReference type="Pfam" id="PF00621">
    <property type="entry name" value="RhoGEF"/>
    <property type="match status" value="1"/>
</dbReference>
<organism evidence="3 4">
    <name type="scientific">Apiotrichum porosum</name>
    <dbReference type="NCBI Taxonomy" id="105984"/>
    <lineage>
        <taxon>Eukaryota</taxon>
        <taxon>Fungi</taxon>
        <taxon>Dikarya</taxon>
        <taxon>Basidiomycota</taxon>
        <taxon>Agaricomycotina</taxon>
        <taxon>Tremellomycetes</taxon>
        <taxon>Trichosporonales</taxon>
        <taxon>Trichosporonaceae</taxon>
        <taxon>Apiotrichum</taxon>
    </lineage>
</organism>
<feature type="compositionally biased region" description="Basic and acidic residues" evidence="1">
    <location>
        <begin position="29"/>
        <end position="43"/>
    </location>
</feature>